<evidence type="ECO:0000313" key="1">
    <source>
        <dbReference type="EMBL" id="OUA22667.1"/>
    </source>
</evidence>
<dbReference type="EMBL" id="NFEN01000093">
    <property type="protein sequence ID" value="OUA22758.1"/>
    <property type="molecule type" value="Genomic_DNA"/>
</dbReference>
<sequence length="80" mass="9660">MKYHELFNTLKPKQVAKREFQEEFSCNDRIIAIFFDGEHYGYLTDELDIEYGVIVCNSMVHDSEWELTEEYNEHLECVFE</sequence>
<protein>
    <submittedName>
        <fullName evidence="2">Uncharacterized protein</fullName>
    </submittedName>
</protein>
<evidence type="ECO:0000313" key="2">
    <source>
        <dbReference type="EMBL" id="OUA22758.1"/>
    </source>
</evidence>
<comment type="caution">
    <text evidence="2">The sequence shown here is derived from an EMBL/GenBank/DDBJ whole genome shotgun (WGS) entry which is preliminary data.</text>
</comment>
<dbReference type="AlphaFoldDB" id="A0A9X6KNU3"/>
<dbReference type="EMBL" id="NFEN01000086">
    <property type="protein sequence ID" value="OUA23716.1"/>
    <property type="molecule type" value="Genomic_DNA"/>
</dbReference>
<evidence type="ECO:0000313" key="4">
    <source>
        <dbReference type="Proteomes" id="UP000195077"/>
    </source>
</evidence>
<proteinExistence type="predicted"/>
<dbReference type="EMBL" id="NFEN01000094">
    <property type="protein sequence ID" value="OUA22667.1"/>
    <property type="molecule type" value="Genomic_DNA"/>
</dbReference>
<dbReference type="Proteomes" id="UP000195077">
    <property type="component" value="Unassembled WGS sequence"/>
</dbReference>
<reference evidence="2 4" key="1">
    <citation type="submission" date="2016-10" db="EMBL/GenBank/DDBJ databases">
        <title>Comparative genomics of Bacillus thuringiensis reveals a path to pathogens against multiple invertebrate hosts.</title>
        <authorList>
            <person name="Zheng J."/>
            <person name="Gao Q."/>
            <person name="Liu H."/>
            <person name="Peng D."/>
            <person name="Ruan L."/>
            <person name="Sun M."/>
        </authorList>
    </citation>
    <scope>NUCLEOTIDE SEQUENCE [LARGE SCALE GENOMIC DNA]</scope>
    <source>
        <strain evidence="2">I13</strain>
    </source>
</reference>
<accession>A0A9X6KNU3</accession>
<name>A0A9X6KNU3_BACTU</name>
<evidence type="ECO:0000313" key="3">
    <source>
        <dbReference type="EMBL" id="OUA23716.1"/>
    </source>
</evidence>
<gene>
    <name evidence="3" type="ORF">BK775_18635</name>
    <name evidence="2" type="ORF">BK775_20555</name>
    <name evidence="1" type="ORF">BK775_20590</name>
</gene>
<dbReference type="RefSeq" id="WP_021727600.1">
    <property type="nucleotide sequence ID" value="NZ_CP059975.1"/>
</dbReference>
<organism evidence="2 4">
    <name type="scientific">Bacillus thuringiensis</name>
    <dbReference type="NCBI Taxonomy" id="1428"/>
    <lineage>
        <taxon>Bacteria</taxon>
        <taxon>Bacillati</taxon>
        <taxon>Bacillota</taxon>
        <taxon>Bacilli</taxon>
        <taxon>Bacillales</taxon>
        <taxon>Bacillaceae</taxon>
        <taxon>Bacillus</taxon>
        <taxon>Bacillus cereus group</taxon>
    </lineage>
</organism>